<dbReference type="PANTHER" id="PTHR21071">
    <property type="entry name" value="UDP-N-ACETYLENOLPYRUVOYLGLUCOSAMINE REDUCTASE"/>
    <property type="match status" value="1"/>
</dbReference>
<evidence type="ECO:0000256" key="4">
    <source>
        <dbReference type="ARBA" id="ARBA00004752"/>
    </source>
</evidence>
<protein>
    <recommendedName>
        <fullName evidence="16">UDP-N-acetylenolpyruvoylglucosamine reductase</fullName>
        <ecNumber evidence="16">1.3.1.98</ecNumber>
    </recommendedName>
    <alternativeName>
        <fullName evidence="16">UDP-N-acetylmuramate dehydrogenase</fullName>
    </alternativeName>
</protein>
<reference evidence="18" key="2">
    <citation type="submission" date="2021-04" db="EMBL/GenBank/DDBJ databases">
        <authorList>
            <person name="Gilroy R."/>
        </authorList>
    </citation>
    <scope>NUCLEOTIDE SEQUENCE</scope>
    <source>
        <strain evidence="18">CHK187-11901</strain>
    </source>
</reference>
<dbReference type="NCBIfam" id="TIGR00179">
    <property type="entry name" value="murB"/>
    <property type="match status" value="1"/>
</dbReference>
<evidence type="ECO:0000256" key="2">
    <source>
        <dbReference type="ARBA" id="ARBA00003921"/>
    </source>
</evidence>
<proteinExistence type="inferred from homology"/>
<keyword evidence="9 16" id="KW-0521">NADP</keyword>
<feature type="domain" description="FAD-binding PCMH-type" evidence="17">
    <location>
        <begin position="27"/>
        <end position="193"/>
    </location>
</feature>
<dbReference type="Proteomes" id="UP000823896">
    <property type="component" value="Unassembled WGS sequence"/>
</dbReference>
<evidence type="ECO:0000313" key="18">
    <source>
        <dbReference type="EMBL" id="HJC36924.1"/>
    </source>
</evidence>
<evidence type="ECO:0000256" key="6">
    <source>
        <dbReference type="ARBA" id="ARBA00022618"/>
    </source>
</evidence>
<dbReference type="Gene3D" id="3.30.465.10">
    <property type="match status" value="1"/>
</dbReference>
<dbReference type="Gene3D" id="3.90.78.10">
    <property type="entry name" value="UDP-N-acetylenolpyruvoylglucosamine reductase, C-terminal domain"/>
    <property type="match status" value="1"/>
</dbReference>
<evidence type="ECO:0000256" key="8">
    <source>
        <dbReference type="ARBA" id="ARBA00022827"/>
    </source>
</evidence>
<gene>
    <name evidence="16 18" type="primary">murB</name>
    <name evidence="18" type="ORF">H9702_07310</name>
</gene>
<dbReference type="PANTHER" id="PTHR21071:SF4">
    <property type="entry name" value="UDP-N-ACETYLENOLPYRUVOYLGLUCOSAMINE REDUCTASE"/>
    <property type="match status" value="1"/>
</dbReference>
<dbReference type="GO" id="GO:0008360">
    <property type="term" value="P:regulation of cell shape"/>
    <property type="evidence" value="ECO:0007669"/>
    <property type="project" value="UniProtKB-KW"/>
</dbReference>
<dbReference type="EMBL" id="DWWM01000046">
    <property type="protein sequence ID" value="HJC36924.1"/>
    <property type="molecule type" value="Genomic_DNA"/>
</dbReference>
<keyword evidence="13 16" id="KW-0131">Cell cycle</keyword>
<comment type="function">
    <text evidence="2 16">Cell wall formation.</text>
</comment>
<dbReference type="Pfam" id="PF01565">
    <property type="entry name" value="FAD_binding_4"/>
    <property type="match status" value="1"/>
</dbReference>
<evidence type="ECO:0000256" key="10">
    <source>
        <dbReference type="ARBA" id="ARBA00022960"/>
    </source>
</evidence>
<comment type="caution">
    <text evidence="18">The sequence shown here is derived from an EMBL/GenBank/DDBJ whole genome shotgun (WGS) entry which is preliminary data.</text>
</comment>
<dbReference type="EC" id="1.3.1.98" evidence="16"/>
<evidence type="ECO:0000256" key="16">
    <source>
        <dbReference type="HAMAP-Rule" id="MF_00037"/>
    </source>
</evidence>
<dbReference type="InterPro" id="IPR016169">
    <property type="entry name" value="FAD-bd_PCMH_sub2"/>
</dbReference>
<evidence type="ECO:0000256" key="3">
    <source>
        <dbReference type="ARBA" id="ARBA00004496"/>
    </source>
</evidence>
<dbReference type="InterPro" id="IPR016167">
    <property type="entry name" value="FAD-bd_PCMH_sub1"/>
</dbReference>
<evidence type="ECO:0000256" key="5">
    <source>
        <dbReference type="ARBA" id="ARBA00022490"/>
    </source>
</evidence>
<keyword evidence="8 16" id="KW-0274">FAD</keyword>
<keyword evidence="14 16" id="KW-0961">Cell wall biogenesis/degradation</keyword>
<feature type="active site" evidence="16">
    <location>
        <position position="292"/>
    </location>
</feature>
<dbReference type="InterPro" id="IPR006094">
    <property type="entry name" value="Oxid_FAD_bind_N"/>
</dbReference>
<dbReference type="GO" id="GO:0051301">
    <property type="term" value="P:cell division"/>
    <property type="evidence" value="ECO:0007669"/>
    <property type="project" value="UniProtKB-KW"/>
</dbReference>
<dbReference type="InterPro" id="IPR036635">
    <property type="entry name" value="MurB_C_sf"/>
</dbReference>
<keyword evidence="12 16" id="KW-0560">Oxidoreductase</keyword>
<dbReference type="SUPFAM" id="SSF56176">
    <property type="entry name" value="FAD-binding/transporter-associated domain-like"/>
    <property type="match status" value="1"/>
</dbReference>
<comment type="subcellular location">
    <subcellularLocation>
        <location evidence="3 16">Cytoplasm</location>
    </subcellularLocation>
</comment>
<comment type="cofactor">
    <cofactor evidence="1 16">
        <name>FAD</name>
        <dbReference type="ChEBI" id="CHEBI:57692"/>
    </cofactor>
</comment>
<evidence type="ECO:0000256" key="7">
    <source>
        <dbReference type="ARBA" id="ARBA00022630"/>
    </source>
</evidence>
<keyword evidence="7 16" id="KW-0285">Flavoprotein</keyword>
<dbReference type="AlphaFoldDB" id="A0A9D2NTZ3"/>
<dbReference type="GO" id="GO:0008762">
    <property type="term" value="F:UDP-N-acetylmuramate dehydrogenase activity"/>
    <property type="evidence" value="ECO:0007669"/>
    <property type="project" value="UniProtKB-UniRule"/>
</dbReference>
<evidence type="ECO:0000256" key="9">
    <source>
        <dbReference type="ARBA" id="ARBA00022857"/>
    </source>
</evidence>
<evidence type="ECO:0000256" key="1">
    <source>
        <dbReference type="ARBA" id="ARBA00001974"/>
    </source>
</evidence>
<dbReference type="InterPro" id="IPR016166">
    <property type="entry name" value="FAD-bd_PCMH"/>
</dbReference>
<dbReference type="GO" id="GO:0009252">
    <property type="term" value="P:peptidoglycan biosynthetic process"/>
    <property type="evidence" value="ECO:0007669"/>
    <property type="project" value="UniProtKB-UniRule"/>
</dbReference>
<evidence type="ECO:0000256" key="14">
    <source>
        <dbReference type="ARBA" id="ARBA00023316"/>
    </source>
</evidence>
<sequence length="300" mass="34188">MNIVDLLKPYAELLENEPLTRHTTFRIGGVCDYFIYPKSILCLMRILRLLQERDVPYSVFGKGSNLLCSDDPYHGVVICLDRYLNNFYFEKDGTLIAEAGCSIILLAQEAMRRGLSGLEFASGIPGTLGGAMYMNAGAYKSDISACLKEVLVCRDHSLVWMKKEELDYAYRHSAFQSHPEWMIIAGKLQLAKSDQREIRSLMDARRERRMSSQPLDLPNCGSVFRNPPQHPAWQLIEEIGYRGKRVGGAMVSDKHANFIVNVGEAKARDVDRLIREIQEKISERYGIELITEVEKFNWNS</sequence>
<keyword evidence="5 16" id="KW-0963">Cytoplasm</keyword>
<evidence type="ECO:0000313" key="19">
    <source>
        <dbReference type="Proteomes" id="UP000823896"/>
    </source>
</evidence>
<keyword evidence="6 16" id="KW-0132">Cell division</keyword>
<organism evidence="18 19">
    <name type="scientific">Candidatus Merdibacter merdavium</name>
    <dbReference type="NCBI Taxonomy" id="2838692"/>
    <lineage>
        <taxon>Bacteria</taxon>
        <taxon>Bacillati</taxon>
        <taxon>Bacillota</taxon>
        <taxon>Erysipelotrichia</taxon>
        <taxon>Erysipelotrichales</taxon>
        <taxon>Erysipelotrichaceae</taxon>
        <taxon>Merdibacter</taxon>
    </lineage>
</organism>
<accession>A0A9D2NTZ3</accession>
<evidence type="ECO:0000259" key="17">
    <source>
        <dbReference type="PROSITE" id="PS51387"/>
    </source>
</evidence>
<comment type="catalytic activity">
    <reaction evidence="15 16">
        <text>UDP-N-acetyl-alpha-D-muramate + NADP(+) = UDP-N-acetyl-3-O-(1-carboxyvinyl)-alpha-D-glucosamine + NADPH + H(+)</text>
        <dbReference type="Rhea" id="RHEA:12248"/>
        <dbReference type="ChEBI" id="CHEBI:15378"/>
        <dbReference type="ChEBI" id="CHEBI:57783"/>
        <dbReference type="ChEBI" id="CHEBI:58349"/>
        <dbReference type="ChEBI" id="CHEBI:68483"/>
        <dbReference type="ChEBI" id="CHEBI:70757"/>
        <dbReference type="EC" id="1.3.1.98"/>
    </reaction>
</comment>
<dbReference type="InterPro" id="IPR036318">
    <property type="entry name" value="FAD-bd_PCMH-like_sf"/>
</dbReference>
<evidence type="ECO:0000256" key="13">
    <source>
        <dbReference type="ARBA" id="ARBA00023306"/>
    </source>
</evidence>
<dbReference type="GO" id="GO:0071555">
    <property type="term" value="P:cell wall organization"/>
    <property type="evidence" value="ECO:0007669"/>
    <property type="project" value="UniProtKB-KW"/>
</dbReference>
<reference evidence="18" key="1">
    <citation type="journal article" date="2021" name="PeerJ">
        <title>Extensive microbial diversity within the chicken gut microbiome revealed by metagenomics and culture.</title>
        <authorList>
            <person name="Gilroy R."/>
            <person name="Ravi A."/>
            <person name="Getino M."/>
            <person name="Pursley I."/>
            <person name="Horton D.L."/>
            <person name="Alikhan N.F."/>
            <person name="Baker D."/>
            <person name="Gharbi K."/>
            <person name="Hall N."/>
            <person name="Watson M."/>
            <person name="Adriaenssens E.M."/>
            <person name="Foster-Nyarko E."/>
            <person name="Jarju S."/>
            <person name="Secka A."/>
            <person name="Antonio M."/>
            <person name="Oren A."/>
            <person name="Chaudhuri R.R."/>
            <person name="La Ragione R."/>
            <person name="Hildebrand F."/>
            <person name="Pallen M.J."/>
        </authorList>
    </citation>
    <scope>NUCLEOTIDE SEQUENCE</scope>
    <source>
        <strain evidence="18">CHK187-11901</strain>
    </source>
</reference>
<dbReference type="NCBIfam" id="NF010480">
    <property type="entry name" value="PRK13905.1"/>
    <property type="match status" value="1"/>
</dbReference>
<name>A0A9D2NTZ3_9FIRM</name>
<dbReference type="PROSITE" id="PS51387">
    <property type="entry name" value="FAD_PCMH"/>
    <property type="match status" value="1"/>
</dbReference>
<dbReference type="GO" id="GO:0071949">
    <property type="term" value="F:FAD binding"/>
    <property type="evidence" value="ECO:0007669"/>
    <property type="project" value="InterPro"/>
</dbReference>
<evidence type="ECO:0000256" key="11">
    <source>
        <dbReference type="ARBA" id="ARBA00022984"/>
    </source>
</evidence>
<feature type="active site" evidence="16">
    <location>
        <position position="171"/>
    </location>
</feature>
<evidence type="ECO:0000256" key="12">
    <source>
        <dbReference type="ARBA" id="ARBA00023002"/>
    </source>
</evidence>
<dbReference type="Gene3D" id="3.30.43.10">
    <property type="entry name" value="Uridine Diphospho-n-acetylenolpyruvylglucosamine Reductase, domain 2"/>
    <property type="match status" value="1"/>
</dbReference>
<keyword evidence="10 16" id="KW-0133">Cell shape</keyword>
<dbReference type="Pfam" id="PF02873">
    <property type="entry name" value="MurB_C"/>
    <property type="match status" value="1"/>
</dbReference>
<evidence type="ECO:0000256" key="15">
    <source>
        <dbReference type="ARBA" id="ARBA00048914"/>
    </source>
</evidence>
<dbReference type="InterPro" id="IPR003170">
    <property type="entry name" value="MurB"/>
</dbReference>
<comment type="pathway">
    <text evidence="4 16">Cell wall biogenesis; peptidoglycan biosynthesis.</text>
</comment>
<dbReference type="SUPFAM" id="SSF56194">
    <property type="entry name" value="Uridine diphospho-N-Acetylenolpyruvylglucosamine reductase, MurB, C-terminal domain"/>
    <property type="match status" value="1"/>
</dbReference>
<keyword evidence="11 16" id="KW-0573">Peptidoglycan synthesis</keyword>
<dbReference type="InterPro" id="IPR011601">
    <property type="entry name" value="MurB_C"/>
</dbReference>
<feature type="active site" description="Proton donor" evidence="16">
    <location>
        <position position="222"/>
    </location>
</feature>
<comment type="similarity">
    <text evidence="16">Belongs to the MurB family.</text>
</comment>
<dbReference type="GO" id="GO:0005829">
    <property type="term" value="C:cytosol"/>
    <property type="evidence" value="ECO:0007669"/>
    <property type="project" value="TreeGrafter"/>
</dbReference>
<dbReference type="HAMAP" id="MF_00037">
    <property type="entry name" value="MurB"/>
    <property type="match status" value="1"/>
</dbReference>